<name>A0A0P1BBA3_9BASI</name>
<dbReference type="InterPro" id="IPR003476">
    <property type="entry name" value="Glyco_hydro_42"/>
</dbReference>
<evidence type="ECO:0000256" key="1">
    <source>
        <dbReference type="ARBA" id="ARBA00001412"/>
    </source>
</evidence>
<protein>
    <recommendedName>
        <fullName evidence="3">beta-galactosidase</fullName>
        <ecNumber evidence="3">3.2.1.23</ecNumber>
    </recommendedName>
</protein>
<feature type="signal peptide" evidence="9">
    <location>
        <begin position="1"/>
        <end position="29"/>
    </location>
</feature>
<dbReference type="PANTHER" id="PTHR36447">
    <property type="entry name" value="BETA-GALACTOSIDASE GANA"/>
    <property type="match status" value="1"/>
</dbReference>
<keyword evidence="6" id="KW-0862">Zinc</keyword>
<dbReference type="EC" id="3.2.1.23" evidence="3"/>
<dbReference type="Pfam" id="PF02449">
    <property type="entry name" value="Glyco_hydro_42"/>
    <property type="match status" value="1"/>
</dbReference>
<sequence>MMMRCKMWTGSALSLALALLFSLAILAVACTASQAILRSDNSDNSTTTSSSSARTRPWSSSPRFAVDYYPAQWHASLWQADAQLMLRSNITHVRISEFDWAMLEPSEGVYDWTLLDASLHVLHAHGLKVILGTPTATPPAWVVRRYEVLPRDAYLRERHFGSRRHYSFSSQHYRRLSSNITRALAKRYGMHPAVDAWQLDNELGCHNTVRTYDLHATLAFRHWLALKYSDDIAVLNEAQGRAFWSEAYESFEEVRAPSLTVTEDNPALRMDWLRFSSEQVAEFASEQVEVIRRYSDREQMHAGMMRPDNVPDAAWHEQQAAARDVRAMERVGVLSRRDGHAAAAAEEEQHELRWTLNRTTPKVALVLDYTAAMLLEVNPQGGRWDTNTFKDYAFQYPELLTEWYSALRRLALDVDVIGPDTSLAHYTLVLVPTMPIISSEFDRHLANYNGTAVFGPRTASKTSNVSIPHGLAPSSGALRDRMPLKVVRVESLREGLDDSVSLQGATYAVDTWSEWLECERDNVRASEPSPVLYHTYRAGEAASCEHITSDAKHTIYLGYYARSNSLIPLFASLAARLRIKNVLNRLPSASEDLGEYVRLTRYADTLFAFNYDDKRAREVRGVPSDAVSIFGQEEQEDHLIGPAGVRAWKMS</sequence>
<evidence type="ECO:0000313" key="13">
    <source>
        <dbReference type="Proteomes" id="UP000054845"/>
    </source>
</evidence>
<feature type="region of interest" description="Disordered" evidence="8">
    <location>
        <begin position="39"/>
        <end position="60"/>
    </location>
</feature>
<dbReference type="InterPro" id="IPR013738">
    <property type="entry name" value="Beta_galactosidase_Trimer"/>
</dbReference>
<dbReference type="PANTHER" id="PTHR36447:SF2">
    <property type="entry name" value="BETA-GALACTOSIDASE YESZ"/>
    <property type="match status" value="1"/>
</dbReference>
<dbReference type="PROSITE" id="PS51257">
    <property type="entry name" value="PROKAR_LIPOPROTEIN"/>
    <property type="match status" value="1"/>
</dbReference>
<evidence type="ECO:0000256" key="4">
    <source>
        <dbReference type="ARBA" id="ARBA00022723"/>
    </source>
</evidence>
<feature type="domain" description="Beta-galactosidase trimerisation" evidence="11">
    <location>
        <begin position="362"/>
        <end position="579"/>
    </location>
</feature>
<evidence type="ECO:0000256" key="9">
    <source>
        <dbReference type="SAM" id="SignalP"/>
    </source>
</evidence>
<evidence type="ECO:0000256" key="2">
    <source>
        <dbReference type="ARBA" id="ARBA00005940"/>
    </source>
</evidence>
<organism evidence="12 13">
    <name type="scientific">Ceraceosorus bombacis</name>
    <dbReference type="NCBI Taxonomy" id="401625"/>
    <lineage>
        <taxon>Eukaryota</taxon>
        <taxon>Fungi</taxon>
        <taxon>Dikarya</taxon>
        <taxon>Basidiomycota</taxon>
        <taxon>Ustilaginomycotina</taxon>
        <taxon>Exobasidiomycetes</taxon>
        <taxon>Ceraceosorales</taxon>
        <taxon>Ceraceosoraceae</taxon>
        <taxon>Ceraceosorus</taxon>
    </lineage>
</organism>
<evidence type="ECO:0000256" key="6">
    <source>
        <dbReference type="ARBA" id="ARBA00022833"/>
    </source>
</evidence>
<dbReference type="InterPro" id="IPR017853">
    <property type="entry name" value="GH"/>
</dbReference>
<evidence type="ECO:0000256" key="7">
    <source>
        <dbReference type="ARBA" id="ARBA00023295"/>
    </source>
</evidence>
<comment type="similarity">
    <text evidence="2">Belongs to the glycosyl hydrolase 42 family.</text>
</comment>
<dbReference type="EMBL" id="CCYA01000162">
    <property type="protein sequence ID" value="CEH12547.1"/>
    <property type="molecule type" value="Genomic_DNA"/>
</dbReference>
<keyword evidence="4" id="KW-0479">Metal-binding</keyword>
<dbReference type="SUPFAM" id="SSF52317">
    <property type="entry name" value="Class I glutamine amidotransferase-like"/>
    <property type="match status" value="1"/>
</dbReference>
<dbReference type="InterPro" id="IPR029062">
    <property type="entry name" value="Class_I_gatase-like"/>
</dbReference>
<dbReference type="GO" id="GO:0009341">
    <property type="term" value="C:beta-galactosidase complex"/>
    <property type="evidence" value="ECO:0007669"/>
    <property type="project" value="InterPro"/>
</dbReference>
<dbReference type="OrthoDB" id="1657402at2759"/>
<feature type="domain" description="Glycoside hydrolase family 42 N-terminal" evidence="10">
    <location>
        <begin position="67"/>
        <end position="307"/>
    </location>
</feature>
<keyword evidence="5" id="KW-0378">Hydrolase</keyword>
<evidence type="ECO:0000256" key="3">
    <source>
        <dbReference type="ARBA" id="ARBA00012756"/>
    </source>
</evidence>
<dbReference type="Proteomes" id="UP000054845">
    <property type="component" value="Unassembled WGS sequence"/>
</dbReference>
<comment type="catalytic activity">
    <reaction evidence="1">
        <text>Hydrolysis of terminal non-reducing beta-D-galactose residues in beta-D-galactosides.</text>
        <dbReference type="EC" id="3.2.1.23"/>
    </reaction>
</comment>
<feature type="chain" id="PRO_5006059360" description="beta-galactosidase" evidence="9">
    <location>
        <begin position="30"/>
        <end position="651"/>
    </location>
</feature>
<evidence type="ECO:0000259" key="10">
    <source>
        <dbReference type="Pfam" id="PF02449"/>
    </source>
</evidence>
<evidence type="ECO:0000259" key="11">
    <source>
        <dbReference type="Pfam" id="PF08532"/>
    </source>
</evidence>
<keyword evidence="13" id="KW-1185">Reference proteome</keyword>
<dbReference type="STRING" id="401625.A0A0P1BBA3"/>
<evidence type="ECO:0000313" key="12">
    <source>
        <dbReference type="EMBL" id="CEH12547.1"/>
    </source>
</evidence>
<proteinExistence type="inferred from homology"/>
<dbReference type="CDD" id="cd03143">
    <property type="entry name" value="A4_beta-galactosidase_middle_domain"/>
    <property type="match status" value="1"/>
</dbReference>
<dbReference type="GO" id="GO:0005975">
    <property type="term" value="P:carbohydrate metabolic process"/>
    <property type="evidence" value="ECO:0007669"/>
    <property type="project" value="InterPro"/>
</dbReference>
<dbReference type="Gene3D" id="3.20.20.80">
    <property type="entry name" value="Glycosidases"/>
    <property type="match status" value="1"/>
</dbReference>
<dbReference type="Gene3D" id="3.40.50.880">
    <property type="match status" value="1"/>
</dbReference>
<evidence type="ECO:0000256" key="5">
    <source>
        <dbReference type="ARBA" id="ARBA00022801"/>
    </source>
</evidence>
<dbReference type="GO" id="GO:0046872">
    <property type="term" value="F:metal ion binding"/>
    <property type="evidence" value="ECO:0007669"/>
    <property type="project" value="UniProtKB-KW"/>
</dbReference>
<reference evidence="12 13" key="1">
    <citation type="submission" date="2014-09" db="EMBL/GenBank/DDBJ databases">
        <authorList>
            <person name="Magalhaes I.L.F."/>
            <person name="Oliveira U."/>
            <person name="Santos F.R."/>
            <person name="Vidigal T.H.D.A."/>
            <person name="Brescovit A.D."/>
            <person name="Santos A.J."/>
        </authorList>
    </citation>
    <scope>NUCLEOTIDE SEQUENCE [LARGE SCALE GENOMIC DNA]</scope>
</reference>
<dbReference type="AlphaFoldDB" id="A0A0P1BBA3"/>
<accession>A0A0P1BBA3</accession>
<dbReference type="InterPro" id="IPR013529">
    <property type="entry name" value="Glyco_hydro_42_N"/>
</dbReference>
<evidence type="ECO:0000256" key="8">
    <source>
        <dbReference type="SAM" id="MobiDB-lite"/>
    </source>
</evidence>
<dbReference type="SUPFAM" id="SSF51445">
    <property type="entry name" value="(Trans)glycosidases"/>
    <property type="match status" value="1"/>
</dbReference>
<dbReference type="GO" id="GO:0004565">
    <property type="term" value="F:beta-galactosidase activity"/>
    <property type="evidence" value="ECO:0007669"/>
    <property type="project" value="UniProtKB-EC"/>
</dbReference>
<dbReference type="Pfam" id="PF08532">
    <property type="entry name" value="Glyco_hydro_42M"/>
    <property type="match status" value="1"/>
</dbReference>
<keyword evidence="7" id="KW-0326">Glycosidase</keyword>
<keyword evidence="9" id="KW-0732">Signal</keyword>